<dbReference type="CDD" id="cd16387">
    <property type="entry name" value="ParB_N_Srx"/>
    <property type="match status" value="1"/>
</dbReference>
<gene>
    <name evidence="1" type="ORF">AV926_04220</name>
</gene>
<dbReference type="RefSeq" id="WP_038986874.1">
    <property type="nucleotide sequence ID" value="NZ_JACAJN010000017.1"/>
</dbReference>
<evidence type="ECO:0000313" key="2">
    <source>
        <dbReference type="Proteomes" id="UP000076630"/>
    </source>
</evidence>
<sequence length="314" mass="37128">MKYYWKDILDQDQQWKALELTVEGLTAPTMQLLSGSNWKMKLVCEDKPVMWGLISRDFCDIGLVRTFEEDSRLIKNINSEEVEKRKGLSTEERLKSWSRYFAEEMVQADKHFFYDSIWLFEGYKDFASPPNYGTTIAAEDDFDPFTYACWDRELLYSRKVDEYSGRLKWWRKKAIEGSLPPVFAWYIPSLGGYWIIDGNYRLRAAILEKKDIPVVLAYSGEYKEAIMNPDYQRGILHSLEKASLSKTPPSEQTQESMNRHLMQAFDDRPYFQQKTVARVKIKSNEEWLSEVREYLTVISYSEKEKYIQCLENEL</sequence>
<accession>A0A164AD81</accession>
<reference evidence="1 2" key="1">
    <citation type="submission" date="2016-01" db="EMBL/GenBank/DDBJ databases">
        <title>Whole genome sequencing of Myroides marinus L41.</title>
        <authorList>
            <person name="Hong K.W."/>
        </authorList>
    </citation>
    <scope>NUCLEOTIDE SEQUENCE [LARGE SCALE GENOMIC DNA]</scope>
    <source>
        <strain evidence="1 2">L41</strain>
    </source>
</reference>
<evidence type="ECO:0000313" key="1">
    <source>
        <dbReference type="EMBL" id="KZE83594.1"/>
    </source>
</evidence>
<dbReference type="Proteomes" id="UP000076630">
    <property type="component" value="Unassembled WGS sequence"/>
</dbReference>
<protein>
    <submittedName>
        <fullName evidence="1">Uncharacterized protein</fullName>
    </submittedName>
</protein>
<dbReference type="AlphaFoldDB" id="A0A164AD81"/>
<comment type="caution">
    <text evidence="1">The sequence shown here is derived from an EMBL/GenBank/DDBJ whole genome shotgun (WGS) entry which is preliminary data.</text>
</comment>
<proteinExistence type="predicted"/>
<dbReference type="EMBL" id="LQNU01000037">
    <property type="protein sequence ID" value="KZE83594.1"/>
    <property type="molecule type" value="Genomic_DNA"/>
</dbReference>
<keyword evidence="2" id="KW-1185">Reference proteome</keyword>
<name>A0A164AD81_9FLAO</name>
<dbReference type="OrthoDB" id="1490466at2"/>
<organism evidence="1 2">
    <name type="scientific">Myroides marinus</name>
    <dbReference type="NCBI Taxonomy" id="703342"/>
    <lineage>
        <taxon>Bacteria</taxon>
        <taxon>Pseudomonadati</taxon>
        <taxon>Bacteroidota</taxon>
        <taxon>Flavobacteriia</taxon>
        <taxon>Flavobacteriales</taxon>
        <taxon>Flavobacteriaceae</taxon>
        <taxon>Myroides</taxon>
    </lineage>
</organism>